<keyword evidence="3" id="KW-0539">Nucleus</keyword>
<dbReference type="Pfam" id="PF00227">
    <property type="entry name" value="Proteasome"/>
    <property type="match status" value="1"/>
</dbReference>
<dbReference type="PROSITE" id="PS51475">
    <property type="entry name" value="PROTEASOME_ALPHA_2"/>
    <property type="match status" value="1"/>
</dbReference>
<comment type="subcellular location">
    <subcellularLocation>
        <location evidence="3">Cytoplasm</location>
    </subcellularLocation>
    <subcellularLocation>
        <location evidence="3">Nucleus</location>
    </subcellularLocation>
</comment>
<dbReference type="GO" id="GO:0006511">
    <property type="term" value="P:ubiquitin-dependent protein catabolic process"/>
    <property type="evidence" value="ECO:0007669"/>
    <property type="project" value="InterPro"/>
</dbReference>
<comment type="similarity">
    <text evidence="2 3">Belongs to the peptidase T1A family.</text>
</comment>
<dbReference type="GO" id="GO:0005634">
    <property type="term" value="C:nucleus"/>
    <property type="evidence" value="ECO:0007669"/>
    <property type="project" value="UniProtKB-SubCell"/>
</dbReference>
<sequence length="270" mass="29072">MTSAVAVSGPEHNYDFTASVFSPKGRLYQVDYARAAVDRAKPCIGIKTSEGILLCSLRQAFPLQDPDFTQKVHIIDRHIVATGCGLVSDAAQLVRETRKWTLKYRLEHQEGMPVEAVVSTLCDIKQVFTQRGGLRPWGVSFLVAGYDHDNGLQLYKTDPGGNFGAFEAAVVGSNSTLIAESLSQSLHDGVLTASLETAAAEAVRLLREFGLGGEQEVQGELQLEVAVVTVGEGGRVSAQVLSRAKVDALEARMDRNKPMESSVSAVVLVL</sequence>
<dbReference type="GO" id="GO:0019773">
    <property type="term" value="C:proteasome core complex, alpha-subunit complex"/>
    <property type="evidence" value="ECO:0007669"/>
    <property type="project" value="UniProtKB-UniRule"/>
</dbReference>
<dbReference type="EMBL" id="JAFCMP010000189">
    <property type="protein sequence ID" value="KAG5183810.1"/>
    <property type="molecule type" value="Genomic_DNA"/>
</dbReference>
<dbReference type="InterPro" id="IPR050115">
    <property type="entry name" value="Proteasome_alpha"/>
</dbReference>
<keyword evidence="1 2" id="KW-0647">Proteasome</keyword>
<dbReference type="GO" id="GO:0005737">
    <property type="term" value="C:cytoplasm"/>
    <property type="evidence" value="ECO:0007669"/>
    <property type="project" value="UniProtKB-SubCell"/>
</dbReference>
<evidence type="ECO:0000313" key="6">
    <source>
        <dbReference type="Proteomes" id="UP000664859"/>
    </source>
</evidence>
<comment type="subunit">
    <text evidence="3">The 26S proteasome consists of a 20S proteasome core and two 19S regulatory subunits.</text>
</comment>
<keyword evidence="6" id="KW-1185">Reference proteome</keyword>
<dbReference type="SUPFAM" id="SSF56235">
    <property type="entry name" value="N-terminal nucleophile aminohydrolases (Ntn hydrolases)"/>
    <property type="match status" value="1"/>
</dbReference>
<proteinExistence type="inferred from homology"/>
<evidence type="ECO:0000259" key="4">
    <source>
        <dbReference type="PROSITE" id="PS00388"/>
    </source>
</evidence>
<dbReference type="PANTHER" id="PTHR11599">
    <property type="entry name" value="PROTEASOME SUBUNIT ALPHA/BETA"/>
    <property type="match status" value="1"/>
</dbReference>
<name>A0A835YYM9_9STRA</name>
<keyword evidence="5" id="KW-0378">Hydrolase</keyword>
<dbReference type="GO" id="GO:0016787">
    <property type="term" value="F:hydrolase activity"/>
    <property type="evidence" value="ECO:0007669"/>
    <property type="project" value="UniProtKB-KW"/>
</dbReference>
<evidence type="ECO:0000256" key="3">
    <source>
        <dbReference type="RuleBase" id="RU000551"/>
    </source>
</evidence>
<dbReference type="AlphaFoldDB" id="A0A835YYM9"/>
<dbReference type="InterPro" id="IPR029055">
    <property type="entry name" value="Ntn_hydrolases_N"/>
</dbReference>
<organism evidence="5 6">
    <name type="scientific">Tribonema minus</name>
    <dbReference type="NCBI Taxonomy" id="303371"/>
    <lineage>
        <taxon>Eukaryota</taxon>
        <taxon>Sar</taxon>
        <taxon>Stramenopiles</taxon>
        <taxon>Ochrophyta</taxon>
        <taxon>PX clade</taxon>
        <taxon>Xanthophyceae</taxon>
        <taxon>Tribonematales</taxon>
        <taxon>Tribonemataceae</taxon>
        <taxon>Tribonema</taxon>
    </lineage>
</organism>
<dbReference type="SMART" id="SM00948">
    <property type="entry name" value="Proteasome_A_N"/>
    <property type="match status" value="1"/>
</dbReference>
<feature type="domain" description="Proteasome alpha-type subunits" evidence="4">
    <location>
        <begin position="14"/>
        <end position="36"/>
    </location>
</feature>
<evidence type="ECO:0000256" key="2">
    <source>
        <dbReference type="PROSITE-ProRule" id="PRU00808"/>
    </source>
</evidence>
<dbReference type="Pfam" id="PF10584">
    <property type="entry name" value="Proteasome_A_N"/>
    <property type="match status" value="1"/>
</dbReference>
<dbReference type="InterPro" id="IPR000426">
    <property type="entry name" value="Proteasome_asu_N"/>
</dbReference>
<accession>A0A835YYM9</accession>
<dbReference type="OrthoDB" id="431557at2759"/>
<keyword evidence="3" id="KW-0963">Cytoplasm</keyword>
<protein>
    <recommendedName>
        <fullName evidence="3">Proteasome subunit alpha type</fullName>
    </recommendedName>
</protein>
<dbReference type="InterPro" id="IPR001353">
    <property type="entry name" value="Proteasome_sua/b"/>
</dbReference>
<dbReference type="InterPro" id="IPR023332">
    <property type="entry name" value="Proteasome_alpha-type"/>
</dbReference>
<gene>
    <name evidence="5" type="ORF">JKP88DRAFT_354552</name>
</gene>
<dbReference type="Gene3D" id="3.60.20.10">
    <property type="entry name" value="Glutamine Phosphoribosylpyrophosphate, subunit 1, domain 1"/>
    <property type="match status" value="1"/>
</dbReference>
<dbReference type="PROSITE" id="PS00388">
    <property type="entry name" value="PROTEASOME_ALPHA_1"/>
    <property type="match status" value="1"/>
</dbReference>
<evidence type="ECO:0000256" key="1">
    <source>
        <dbReference type="ARBA" id="ARBA00022942"/>
    </source>
</evidence>
<comment type="caution">
    <text evidence="5">The sequence shown here is derived from an EMBL/GenBank/DDBJ whole genome shotgun (WGS) entry which is preliminary data.</text>
</comment>
<dbReference type="Proteomes" id="UP000664859">
    <property type="component" value="Unassembled WGS sequence"/>
</dbReference>
<reference evidence="5" key="1">
    <citation type="submission" date="2021-02" db="EMBL/GenBank/DDBJ databases">
        <title>First Annotated Genome of the Yellow-green Alga Tribonema minus.</title>
        <authorList>
            <person name="Mahan K.M."/>
        </authorList>
    </citation>
    <scope>NUCLEOTIDE SEQUENCE</scope>
    <source>
        <strain evidence="5">UTEX B ZZ1240</strain>
    </source>
</reference>
<evidence type="ECO:0000313" key="5">
    <source>
        <dbReference type="EMBL" id="KAG5183810.1"/>
    </source>
</evidence>